<reference evidence="3" key="2">
    <citation type="submission" date="2020-10" db="UniProtKB">
        <authorList>
            <consortium name="WormBaseParasite"/>
        </authorList>
    </citation>
    <scope>IDENTIFICATION</scope>
</reference>
<name>A0A7E4W640_PANRE</name>
<evidence type="ECO:0000313" key="2">
    <source>
        <dbReference type="Proteomes" id="UP000492821"/>
    </source>
</evidence>
<reference evidence="2" key="1">
    <citation type="journal article" date="2013" name="Genetics">
        <title>The draft genome and transcriptome of Panagrellus redivivus are shaped by the harsh demands of a free-living lifestyle.</title>
        <authorList>
            <person name="Srinivasan J."/>
            <person name="Dillman A.R."/>
            <person name="Macchietto M.G."/>
            <person name="Heikkinen L."/>
            <person name="Lakso M."/>
            <person name="Fracchia K.M."/>
            <person name="Antoshechkin I."/>
            <person name="Mortazavi A."/>
            <person name="Wong G."/>
            <person name="Sternberg P.W."/>
        </authorList>
    </citation>
    <scope>NUCLEOTIDE SEQUENCE [LARGE SCALE GENOMIC DNA]</scope>
    <source>
        <strain evidence="2">MT8872</strain>
    </source>
</reference>
<proteinExistence type="predicted"/>
<feature type="compositionally biased region" description="Low complexity" evidence="1">
    <location>
        <begin position="84"/>
        <end position="107"/>
    </location>
</feature>
<feature type="region of interest" description="Disordered" evidence="1">
    <location>
        <begin position="220"/>
        <end position="268"/>
    </location>
</feature>
<keyword evidence="2" id="KW-1185">Reference proteome</keyword>
<dbReference type="WBParaSite" id="Pan_g7005.t1">
    <property type="protein sequence ID" value="Pan_g7005.t1"/>
    <property type="gene ID" value="Pan_g7005"/>
</dbReference>
<evidence type="ECO:0000256" key="1">
    <source>
        <dbReference type="SAM" id="MobiDB-lite"/>
    </source>
</evidence>
<organism evidence="2 3">
    <name type="scientific">Panagrellus redivivus</name>
    <name type="common">Microworm</name>
    <dbReference type="NCBI Taxonomy" id="6233"/>
    <lineage>
        <taxon>Eukaryota</taxon>
        <taxon>Metazoa</taxon>
        <taxon>Ecdysozoa</taxon>
        <taxon>Nematoda</taxon>
        <taxon>Chromadorea</taxon>
        <taxon>Rhabditida</taxon>
        <taxon>Tylenchina</taxon>
        <taxon>Panagrolaimomorpha</taxon>
        <taxon>Panagrolaimoidea</taxon>
        <taxon>Panagrolaimidae</taxon>
        <taxon>Panagrellus</taxon>
    </lineage>
</organism>
<feature type="compositionally biased region" description="Polar residues" evidence="1">
    <location>
        <begin position="242"/>
        <end position="268"/>
    </location>
</feature>
<dbReference type="AlphaFoldDB" id="A0A7E4W640"/>
<protein>
    <submittedName>
        <fullName evidence="3">VWFD domain-containing protein</fullName>
    </submittedName>
</protein>
<feature type="region of interest" description="Disordered" evidence="1">
    <location>
        <begin position="66"/>
        <end position="110"/>
    </location>
</feature>
<accession>A0A7E4W640</accession>
<evidence type="ECO:0000313" key="3">
    <source>
        <dbReference type="WBParaSite" id="Pan_g7005.t1"/>
    </source>
</evidence>
<sequence>MDPEDAAIGAINALVDAALESAEAALLNLDTDADAVQCGGRFAVRPPKRQLALERSIYDPVRPVTFTEGSSSGSCTSIPTPLHSSTPRKSPASRSRTPSSTPSQTGSAVDVFRFPLRGEDARLNARDGVYTSMDDKSLLIVRNLQDGTSVDTEEVKRLRNYYNRLKTAKQCGKCCKNLLPQIQPQQAPSYSTPSTSTTSVQSPIDSFTIVTESPPVSSSVSSVTGSTFSVTPTVTPPSAPTEYTTSRLTSSVVTKPSQTAPTCRSSGVLSSDASGLSVDFTTVVKDPKSGQTHPLHFVAKCPQGQPARVFINGKAFGPCSD</sequence>
<dbReference type="Proteomes" id="UP000492821">
    <property type="component" value="Unassembled WGS sequence"/>
</dbReference>
<feature type="compositionally biased region" description="Polar residues" evidence="1">
    <location>
        <begin position="67"/>
        <end position="83"/>
    </location>
</feature>
<feature type="compositionally biased region" description="Low complexity" evidence="1">
    <location>
        <begin position="220"/>
        <end position="233"/>
    </location>
</feature>